<feature type="domain" description="Glycosyltransferase subfamily 4-like N-terminal" evidence="1">
    <location>
        <begin position="32"/>
        <end position="228"/>
    </location>
</feature>
<dbReference type="SUPFAM" id="SSF53756">
    <property type="entry name" value="UDP-Glycosyltransferase/glycogen phosphorylase"/>
    <property type="match status" value="1"/>
</dbReference>
<sequence>MRDAQENPITDPPFQHRFRLMKVLHLVLRDDGGVGRAAIRNHHALRDIGVDSVVALGTGTESPPEHIFSMQHPAQRWWMQWAPALHRRALRVRYGSAAIHLRTSRVPGLIASTIRRHNPDVIQLHGVFDGLVSARQVASFPVPVVWTLHDMLPFSPGYHYRGDMMDLPKEHGPLFDDHWPAATKRLATRIFQHKLSCLGTPKGAVTAPSAWLADEARESEIFRNWEVSHIHHAFPKESWPAADPVSAKAAFRLAHDSRCLLFGAEGASAPRKGADLFLQALRRLSASLDPSITSKIVLLVFGASEGMDWQAGDIQIRHLGRINDTSVLAQAYSAADVFVCPSREDNSPNTVVEALACGTPTIAFHQGGLPDLIEDGRNGFLVPPYDIEAMAKALERAIHHPSFLPRSEIQSNIFALSDPASRAADYQRIYQQVIASPRAQALQTRS</sequence>
<dbReference type="EMBL" id="VAUV01000007">
    <property type="protein sequence ID" value="TLD70898.1"/>
    <property type="molecule type" value="Genomic_DNA"/>
</dbReference>
<dbReference type="RefSeq" id="WP_138086368.1">
    <property type="nucleotide sequence ID" value="NZ_VAUV01000007.1"/>
</dbReference>
<keyword evidence="3" id="KW-1185">Reference proteome</keyword>
<accession>A0A5R8KF29</accession>
<reference evidence="2 3" key="1">
    <citation type="submission" date="2019-05" db="EMBL/GenBank/DDBJ databases">
        <title>Verrucobacter flavum gen. nov., sp. nov. a new member of the family Verrucomicrobiaceae.</title>
        <authorList>
            <person name="Szuroczki S."/>
            <person name="Abbaszade G."/>
            <person name="Szabo A."/>
            <person name="Felfoldi T."/>
            <person name="Schumann P."/>
            <person name="Boka K."/>
            <person name="Keki Z."/>
            <person name="Toumi M."/>
            <person name="Toth E."/>
        </authorList>
    </citation>
    <scope>NUCLEOTIDE SEQUENCE [LARGE SCALE GENOMIC DNA]</scope>
    <source>
        <strain evidence="2 3">MG-N-17</strain>
    </source>
</reference>
<evidence type="ECO:0000259" key="1">
    <source>
        <dbReference type="Pfam" id="PF13439"/>
    </source>
</evidence>
<dbReference type="Pfam" id="PF13439">
    <property type="entry name" value="Glyco_transf_4"/>
    <property type="match status" value="1"/>
</dbReference>
<dbReference type="OrthoDB" id="9795068at2"/>
<dbReference type="Pfam" id="PF13692">
    <property type="entry name" value="Glyco_trans_1_4"/>
    <property type="match status" value="1"/>
</dbReference>
<name>A0A5R8KF29_9BACT</name>
<evidence type="ECO:0000313" key="2">
    <source>
        <dbReference type="EMBL" id="TLD70898.1"/>
    </source>
</evidence>
<keyword evidence="2" id="KW-0808">Transferase</keyword>
<protein>
    <submittedName>
        <fullName evidence="2">Glycosyltransferase</fullName>
    </submittedName>
</protein>
<dbReference type="InterPro" id="IPR028098">
    <property type="entry name" value="Glyco_trans_4-like_N"/>
</dbReference>
<dbReference type="Proteomes" id="UP000306196">
    <property type="component" value="Unassembled WGS sequence"/>
</dbReference>
<dbReference type="AlphaFoldDB" id="A0A5R8KF29"/>
<dbReference type="PANTHER" id="PTHR45947">
    <property type="entry name" value="SULFOQUINOVOSYL TRANSFERASE SQD2"/>
    <property type="match status" value="1"/>
</dbReference>
<comment type="caution">
    <text evidence="2">The sequence shown here is derived from an EMBL/GenBank/DDBJ whole genome shotgun (WGS) entry which is preliminary data.</text>
</comment>
<dbReference type="Gene3D" id="3.40.50.2000">
    <property type="entry name" value="Glycogen Phosphorylase B"/>
    <property type="match status" value="2"/>
</dbReference>
<dbReference type="GO" id="GO:0016757">
    <property type="term" value="F:glycosyltransferase activity"/>
    <property type="evidence" value="ECO:0007669"/>
    <property type="project" value="UniProtKB-ARBA"/>
</dbReference>
<gene>
    <name evidence="2" type="ORF">FEM03_11375</name>
</gene>
<proteinExistence type="predicted"/>
<dbReference type="PANTHER" id="PTHR45947:SF13">
    <property type="entry name" value="TRANSFERASE"/>
    <property type="match status" value="1"/>
</dbReference>
<dbReference type="InterPro" id="IPR050194">
    <property type="entry name" value="Glycosyltransferase_grp1"/>
</dbReference>
<organism evidence="2 3">
    <name type="scientific">Phragmitibacter flavus</name>
    <dbReference type="NCBI Taxonomy" id="2576071"/>
    <lineage>
        <taxon>Bacteria</taxon>
        <taxon>Pseudomonadati</taxon>
        <taxon>Verrucomicrobiota</taxon>
        <taxon>Verrucomicrobiia</taxon>
        <taxon>Verrucomicrobiales</taxon>
        <taxon>Verrucomicrobiaceae</taxon>
        <taxon>Phragmitibacter</taxon>
    </lineage>
</organism>
<evidence type="ECO:0000313" key="3">
    <source>
        <dbReference type="Proteomes" id="UP000306196"/>
    </source>
</evidence>